<evidence type="ECO:0000256" key="4">
    <source>
        <dbReference type="ARBA" id="ARBA00023136"/>
    </source>
</evidence>
<keyword evidence="5" id="KW-0256">Endoplasmic reticulum</keyword>
<dbReference type="RefSeq" id="XP_007830550.1">
    <property type="nucleotide sequence ID" value="XM_007832359.1"/>
</dbReference>
<accession>W3XI74</accession>
<dbReference type="GO" id="GO:0005789">
    <property type="term" value="C:endoplasmic reticulum membrane"/>
    <property type="evidence" value="ECO:0007669"/>
    <property type="project" value="UniProtKB-SubCell"/>
</dbReference>
<evidence type="ECO:0000313" key="7">
    <source>
        <dbReference type="EMBL" id="ETS85753.1"/>
    </source>
</evidence>
<evidence type="ECO:0000259" key="6">
    <source>
        <dbReference type="Pfam" id="PF02544"/>
    </source>
</evidence>
<dbReference type="GO" id="GO:0160198">
    <property type="term" value="F:polyprenal reductase activity"/>
    <property type="evidence" value="ECO:0007669"/>
    <property type="project" value="UniProtKB-EC"/>
</dbReference>
<dbReference type="Pfam" id="PF02544">
    <property type="entry name" value="Steroid_dh"/>
    <property type="match status" value="1"/>
</dbReference>
<sequence length="320" mass="35877">MDRLGPFPQSLEPFLEPALLCQTCFILAASSVLAIAAAPQSARTLLTQYGARSNASPVEGSQERAKKPQNRFLEFMGWVTSLGQVPHSWFIHFYVLSVSSSVFWAAQYLCGGVILTTICRYQAARSPGPTMSMEQVQLAWLLMAMQGTRRLYECFYVLRTSSSSKMWCIHWLLGCAYYLGIGIAIWIEGSHAILQSDPSSLSLHRPSVRQVGGVALFLIAWFVQYRCHEHLAGLKKYTLPQQGLFRYLICPHYTCECLLYLSLAIVAAPEGDWCNRTLLCGVIFVAVNLGTTASGTRQWYSEKFGSEEIKDKWSMIPLIF</sequence>
<name>W3XI74_PESFW</name>
<dbReference type="OMA" id="RFYETNF"/>
<comment type="similarity">
    <text evidence="5">Belongs to the steroid 5-alpha reductase family. Polyprenal reductase subfamily.</text>
</comment>
<reference evidence="8" key="1">
    <citation type="journal article" date="2015" name="BMC Genomics">
        <title>Genomic and transcriptomic analysis of the endophytic fungus Pestalotiopsis fici reveals its lifestyle and high potential for synthesis of natural products.</title>
        <authorList>
            <person name="Wang X."/>
            <person name="Zhang X."/>
            <person name="Liu L."/>
            <person name="Xiang M."/>
            <person name="Wang W."/>
            <person name="Sun X."/>
            <person name="Che Y."/>
            <person name="Guo L."/>
            <person name="Liu G."/>
            <person name="Guo L."/>
            <person name="Wang C."/>
            <person name="Yin W.B."/>
            <person name="Stadler M."/>
            <person name="Zhang X."/>
            <person name="Liu X."/>
        </authorList>
    </citation>
    <scope>NUCLEOTIDE SEQUENCE [LARGE SCALE GENOMIC DNA]</scope>
    <source>
        <strain evidence="8">W106-1 / CGMCC3.15140</strain>
    </source>
</reference>
<feature type="transmembrane region" description="Helical" evidence="5">
    <location>
        <begin position="168"/>
        <end position="187"/>
    </location>
</feature>
<comment type="catalytic activity">
    <reaction evidence="5">
        <text>a di-trans,poly-cis-dolichal + NADP(+) = a di-trans,poly-cis-polyprenal + NADPH + H(+)</text>
        <dbReference type="Rhea" id="RHEA:80727"/>
        <dbReference type="Rhea" id="RHEA-COMP:19536"/>
        <dbReference type="Rhea" id="RHEA-COMP:19537"/>
        <dbReference type="ChEBI" id="CHEBI:15378"/>
        <dbReference type="ChEBI" id="CHEBI:57783"/>
        <dbReference type="ChEBI" id="CHEBI:58349"/>
        <dbReference type="ChEBI" id="CHEBI:231623"/>
        <dbReference type="ChEBI" id="CHEBI:231637"/>
        <dbReference type="EC" id="1.3.1.94"/>
    </reaction>
    <physiologicalReaction direction="right-to-left" evidence="5">
        <dbReference type="Rhea" id="RHEA:80729"/>
    </physiologicalReaction>
</comment>
<organism evidence="7 8">
    <name type="scientific">Pestalotiopsis fici (strain W106-1 / CGMCC3.15140)</name>
    <dbReference type="NCBI Taxonomy" id="1229662"/>
    <lineage>
        <taxon>Eukaryota</taxon>
        <taxon>Fungi</taxon>
        <taxon>Dikarya</taxon>
        <taxon>Ascomycota</taxon>
        <taxon>Pezizomycotina</taxon>
        <taxon>Sordariomycetes</taxon>
        <taxon>Xylariomycetidae</taxon>
        <taxon>Amphisphaeriales</taxon>
        <taxon>Sporocadaceae</taxon>
        <taxon>Pestalotiopsis</taxon>
    </lineage>
</organism>
<keyword evidence="4 5" id="KW-0472">Membrane</keyword>
<dbReference type="FunCoup" id="W3XI74">
    <property type="interactions" value="370"/>
</dbReference>
<dbReference type="Proteomes" id="UP000030651">
    <property type="component" value="Unassembled WGS sequence"/>
</dbReference>
<dbReference type="InParanoid" id="W3XI74"/>
<comment type="caution">
    <text evidence="5">Lacks conserved residue(s) required for the propagation of feature annotation.</text>
</comment>
<dbReference type="OrthoDB" id="541710at2759"/>
<dbReference type="GO" id="GO:0102389">
    <property type="term" value="F:polyprenol reductase activity"/>
    <property type="evidence" value="ECO:0007669"/>
    <property type="project" value="UniProtKB-UniRule"/>
</dbReference>
<dbReference type="PANTHER" id="PTHR14624:SF0">
    <property type="entry name" value="POLYPRENOL REDUCTASE"/>
    <property type="match status" value="1"/>
</dbReference>
<dbReference type="KEGG" id="pfy:PFICI_03778"/>
<keyword evidence="2 5" id="KW-0812">Transmembrane</keyword>
<dbReference type="HOGENOM" id="CLU_044409_0_1_1"/>
<dbReference type="STRING" id="1229662.W3XI74"/>
<dbReference type="GO" id="GO:0006488">
    <property type="term" value="P:dolichol-linked oligosaccharide biosynthetic process"/>
    <property type="evidence" value="ECO:0007669"/>
    <property type="project" value="UniProtKB-UniRule"/>
</dbReference>
<evidence type="ECO:0000256" key="2">
    <source>
        <dbReference type="ARBA" id="ARBA00022692"/>
    </source>
</evidence>
<dbReference type="PANTHER" id="PTHR14624">
    <property type="entry name" value="DFG10 PROTEIN"/>
    <property type="match status" value="1"/>
</dbReference>
<comment type="function">
    <text evidence="5">Plays a key role in early steps of protein N-linked glycosylation by being involved in the conversion of polyprenol into dolichol. Acts as a polyprenal reductase that mediates the reduction of polyprenal into dolichal in a NADP-dependent mechanism. Dolichols are required for the synthesis of dolichol-linked monosaccharides and the oligosaccharide precursor used for N-glycosylation.</text>
</comment>
<keyword evidence="5" id="KW-0560">Oxidoreductase</keyword>
<keyword evidence="5" id="KW-0521">NADP</keyword>
<dbReference type="InterPro" id="IPR001104">
    <property type="entry name" value="3-oxo-5_a-steroid_4-DH_C"/>
</dbReference>
<evidence type="ECO:0000256" key="5">
    <source>
        <dbReference type="RuleBase" id="RU367081"/>
    </source>
</evidence>
<feature type="domain" description="3-oxo-5-alpha-steroid 4-dehydrogenase C-terminal" evidence="6">
    <location>
        <begin position="208"/>
        <end position="320"/>
    </location>
</feature>
<dbReference type="EMBL" id="KI912110">
    <property type="protein sequence ID" value="ETS85753.1"/>
    <property type="molecule type" value="Genomic_DNA"/>
</dbReference>
<dbReference type="eggNOG" id="KOG1640">
    <property type="taxonomic scope" value="Eukaryota"/>
</dbReference>
<comment type="subcellular location">
    <subcellularLocation>
        <location evidence="1">Endomembrane system</location>
        <topology evidence="1">Multi-pass membrane protein</topology>
    </subcellularLocation>
    <subcellularLocation>
        <location evidence="5">Endoplasmic reticulum membrane</location>
    </subcellularLocation>
</comment>
<dbReference type="InterPro" id="IPR039698">
    <property type="entry name" value="Dfg10/SRD5A3"/>
</dbReference>
<feature type="transmembrane region" description="Helical" evidence="5">
    <location>
        <begin position="207"/>
        <end position="223"/>
    </location>
</feature>
<evidence type="ECO:0000256" key="3">
    <source>
        <dbReference type="ARBA" id="ARBA00022989"/>
    </source>
</evidence>
<evidence type="ECO:0000313" key="8">
    <source>
        <dbReference type="Proteomes" id="UP000030651"/>
    </source>
</evidence>
<feature type="transmembrane region" description="Helical" evidence="5">
    <location>
        <begin position="102"/>
        <end position="123"/>
    </location>
</feature>
<dbReference type="UniPathway" id="UPA00378"/>
<gene>
    <name evidence="7" type="ORF">PFICI_03778</name>
</gene>
<keyword evidence="3 5" id="KW-1133">Transmembrane helix</keyword>
<dbReference type="EC" id="1.3.1.94" evidence="5"/>
<keyword evidence="8" id="KW-1185">Reference proteome</keyword>
<comment type="pathway">
    <text evidence="5">Protein modification; protein glycosylation.</text>
</comment>
<dbReference type="GO" id="GO:0016095">
    <property type="term" value="P:polyprenol catabolic process"/>
    <property type="evidence" value="ECO:0007669"/>
    <property type="project" value="UniProtKB-UniRule"/>
</dbReference>
<protein>
    <recommendedName>
        <fullName evidence="5">Polyprenal reductase</fullName>
        <ecNumber evidence="5">1.3.1.94</ecNumber>
    </recommendedName>
</protein>
<evidence type="ECO:0000256" key="1">
    <source>
        <dbReference type="ARBA" id="ARBA00004127"/>
    </source>
</evidence>
<dbReference type="GeneID" id="19268791"/>
<dbReference type="AlphaFoldDB" id="W3XI74"/>
<dbReference type="PROSITE" id="PS50244">
    <property type="entry name" value="S5A_REDUCTASE"/>
    <property type="match status" value="1"/>
</dbReference>
<dbReference type="GO" id="GO:0003865">
    <property type="term" value="F:3-oxo-5-alpha-steroid 4-dehydrogenase activity"/>
    <property type="evidence" value="ECO:0007669"/>
    <property type="project" value="TreeGrafter"/>
</dbReference>
<proteinExistence type="inferred from homology"/>